<dbReference type="Proteomes" id="UP000282574">
    <property type="component" value="Unassembled WGS sequence"/>
</dbReference>
<gene>
    <name evidence="6" type="ORF">DSM107010_27370</name>
</gene>
<evidence type="ECO:0000313" key="6">
    <source>
        <dbReference type="EMBL" id="RUT11929.1"/>
    </source>
</evidence>
<dbReference type="InterPro" id="IPR013762">
    <property type="entry name" value="Integrase-like_cat_sf"/>
</dbReference>
<dbReference type="RefSeq" id="WP_106167898.1">
    <property type="nucleotide sequence ID" value="NZ_JAVKZF010000001.1"/>
</dbReference>
<accession>A0AB37UKK8</accession>
<evidence type="ECO:0000259" key="5">
    <source>
        <dbReference type="PROSITE" id="PS51898"/>
    </source>
</evidence>
<dbReference type="InterPro" id="IPR011010">
    <property type="entry name" value="DNA_brk_join_enz"/>
</dbReference>
<evidence type="ECO:0000256" key="1">
    <source>
        <dbReference type="ARBA" id="ARBA00008857"/>
    </source>
</evidence>
<dbReference type="InterPro" id="IPR050808">
    <property type="entry name" value="Phage_Integrase"/>
</dbReference>
<evidence type="ECO:0000256" key="3">
    <source>
        <dbReference type="ARBA" id="ARBA00023125"/>
    </source>
</evidence>
<dbReference type="PROSITE" id="PS51898">
    <property type="entry name" value="TYR_RECOMBINASE"/>
    <property type="match status" value="1"/>
</dbReference>
<dbReference type="SUPFAM" id="SSF56349">
    <property type="entry name" value="DNA breaking-rejoining enzymes"/>
    <property type="match status" value="1"/>
</dbReference>
<dbReference type="InterPro" id="IPR010998">
    <property type="entry name" value="Integrase_recombinase_N"/>
</dbReference>
<protein>
    <submittedName>
        <fullName evidence="6">Site-specific integrase</fullName>
    </submittedName>
</protein>
<dbReference type="PANTHER" id="PTHR30629">
    <property type="entry name" value="PROPHAGE INTEGRASE"/>
    <property type="match status" value="1"/>
</dbReference>
<evidence type="ECO:0000313" key="7">
    <source>
        <dbReference type="Proteomes" id="UP000282574"/>
    </source>
</evidence>
<evidence type="ECO:0000256" key="2">
    <source>
        <dbReference type="ARBA" id="ARBA00022908"/>
    </source>
</evidence>
<keyword evidence="2" id="KW-0229">DNA integration</keyword>
<dbReference type="GO" id="GO:0015074">
    <property type="term" value="P:DNA integration"/>
    <property type="evidence" value="ECO:0007669"/>
    <property type="project" value="UniProtKB-KW"/>
</dbReference>
<proteinExistence type="inferred from homology"/>
<dbReference type="PANTHER" id="PTHR30629:SF2">
    <property type="entry name" value="PROPHAGE INTEGRASE INTS-RELATED"/>
    <property type="match status" value="1"/>
</dbReference>
<reference evidence="6 7" key="1">
    <citation type="journal article" date="2019" name="Genome Biol. Evol.">
        <title>Day and night: Metabolic profiles and evolutionary relationships of six axenic non-marine cyanobacteria.</title>
        <authorList>
            <person name="Will S.E."/>
            <person name="Henke P."/>
            <person name="Boedeker C."/>
            <person name="Huang S."/>
            <person name="Brinkmann H."/>
            <person name="Rohde M."/>
            <person name="Jarek M."/>
            <person name="Friedl T."/>
            <person name="Seufert S."/>
            <person name="Schumacher M."/>
            <person name="Overmann J."/>
            <person name="Neumann-Schaal M."/>
            <person name="Petersen J."/>
        </authorList>
    </citation>
    <scope>NUCLEOTIDE SEQUENCE [LARGE SCALE GENOMIC DNA]</scope>
    <source>
        <strain evidence="6 7">SAG 39.79</strain>
    </source>
</reference>
<name>A0AB37UKK8_9CYAN</name>
<keyword evidence="7" id="KW-1185">Reference proteome</keyword>
<dbReference type="InterPro" id="IPR002104">
    <property type="entry name" value="Integrase_catalytic"/>
</dbReference>
<sequence>MKASKGSVVVESFKDRLRLRWRVSGKRYCLSLGLPDTQESRMLAELKARQIELDAISGNFDTTLAKYKPQSLAEKPVNDAQLLTCAELFQQFMEYKSQSLHPRSLDRYKTTLKYLHQFYYREDETRKLLAAQNAIAILQTHVEQFNAWLQSKNAERARKERLILLSACWSWGITKGFVEANPWKDLQKQVESAPKQPLKPFTQEEVKAILAAFKTHPQYKHYADFVEFLFLTGVRTTEAIALRWTHINSNMSSIWIGESMSRGVPQTNKVRSIPLNDRIRLLLQTRKPENYLLEDLIFPSPEGLPIDDRNFRNRAWVKMLELAGVEYRKPSNTRHTFICTCLSAGVNPAVVAQITGCDLQSLDRDYAEYIPSVSVLPDLYANG</sequence>
<organism evidence="6 7">
    <name type="scientific">Chroococcidiopsis cubana SAG 39.79</name>
    <dbReference type="NCBI Taxonomy" id="388085"/>
    <lineage>
        <taxon>Bacteria</taxon>
        <taxon>Bacillati</taxon>
        <taxon>Cyanobacteriota</taxon>
        <taxon>Cyanophyceae</taxon>
        <taxon>Chroococcidiopsidales</taxon>
        <taxon>Chroococcidiopsidaceae</taxon>
        <taxon>Chroococcidiopsis</taxon>
    </lineage>
</organism>
<keyword evidence="3" id="KW-0238">DNA-binding</keyword>
<dbReference type="Pfam" id="PF12167">
    <property type="entry name" value="Arm-DNA-bind_2"/>
    <property type="match status" value="1"/>
</dbReference>
<dbReference type="InterPro" id="IPR022000">
    <property type="entry name" value="Min27-like_integrase_DNA_bind"/>
</dbReference>
<dbReference type="EMBL" id="RSCK01000019">
    <property type="protein sequence ID" value="RUT11929.1"/>
    <property type="molecule type" value="Genomic_DNA"/>
</dbReference>
<dbReference type="Gene3D" id="1.10.443.10">
    <property type="entry name" value="Intergrase catalytic core"/>
    <property type="match status" value="1"/>
</dbReference>
<dbReference type="CDD" id="cd00796">
    <property type="entry name" value="INT_Rci_Hp1_C"/>
    <property type="match status" value="1"/>
</dbReference>
<dbReference type="Pfam" id="PF00589">
    <property type="entry name" value="Phage_integrase"/>
    <property type="match status" value="1"/>
</dbReference>
<comment type="caution">
    <text evidence="6">The sequence shown here is derived from an EMBL/GenBank/DDBJ whole genome shotgun (WGS) entry which is preliminary data.</text>
</comment>
<comment type="similarity">
    <text evidence="1">Belongs to the 'phage' integrase family.</text>
</comment>
<dbReference type="GO" id="GO:0003677">
    <property type="term" value="F:DNA binding"/>
    <property type="evidence" value="ECO:0007669"/>
    <property type="project" value="UniProtKB-KW"/>
</dbReference>
<dbReference type="GO" id="GO:0006310">
    <property type="term" value="P:DNA recombination"/>
    <property type="evidence" value="ECO:0007669"/>
    <property type="project" value="UniProtKB-KW"/>
</dbReference>
<feature type="domain" description="Tyr recombinase" evidence="5">
    <location>
        <begin position="196"/>
        <end position="381"/>
    </location>
</feature>
<dbReference type="AlphaFoldDB" id="A0AB37UKK8"/>
<evidence type="ECO:0000256" key="4">
    <source>
        <dbReference type="ARBA" id="ARBA00023172"/>
    </source>
</evidence>
<keyword evidence="4" id="KW-0233">DNA recombination</keyword>
<dbReference type="Gene3D" id="1.10.150.130">
    <property type="match status" value="1"/>
</dbReference>